<organism evidence="6 7">
    <name type="scientific">Brevibacillus brevis</name>
    <name type="common">Bacillus brevis</name>
    <dbReference type="NCBI Taxonomy" id="1393"/>
    <lineage>
        <taxon>Bacteria</taxon>
        <taxon>Bacillati</taxon>
        <taxon>Bacillota</taxon>
        <taxon>Bacilli</taxon>
        <taxon>Bacillales</taxon>
        <taxon>Paenibacillaceae</taxon>
        <taxon>Brevibacillus</taxon>
    </lineage>
</organism>
<dbReference type="PIRSF" id="PIRSF000105">
    <property type="entry name" value="HCDH"/>
    <property type="match status" value="1"/>
</dbReference>
<evidence type="ECO:0000313" key="6">
    <source>
        <dbReference type="EMBL" id="WNC12307.1"/>
    </source>
</evidence>
<dbReference type="SUPFAM" id="SSF51735">
    <property type="entry name" value="NAD(P)-binding Rossmann-fold domains"/>
    <property type="match status" value="1"/>
</dbReference>
<dbReference type="InterPro" id="IPR022694">
    <property type="entry name" value="3-OHacyl-CoA_DH"/>
</dbReference>
<gene>
    <name evidence="6" type="ORF">RGB73_16335</name>
</gene>
<evidence type="ECO:0000259" key="5">
    <source>
        <dbReference type="Pfam" id="PF02737"/>
    </source>
</evidence>
<dbReference type="InterPro" id="IPR006108">
    <property type="entry name" value="3HC_DH_C"/>
</dbReference>
<dbReference type="InterPro" id="IPR013328">
    <property type="entry name" value="6PGD_dom2"/>
</dbReference>
<dbReference type="Pfam" id="PF02737">
    <property type="entry name" value="3HCDH_N"/>
    <property type="match status" value="1"/>
</dbReference>
<feature type="domain" description="3-hydroxyacyl-CoA dehydrogenase NAD binding" evidence="5">
    <location>
        <begin position="2"/>
        <end position="180"/>
    </location>
</feature>
<dbReference type="Pfam" id="PF00725">
    <property type="entry name" value="3HCDH"/>
    <property type="match status" value="1"/>
</dbReference>
<accession>A0ABY9SWV4</accession>
<dbReference type="InterPro" id="IPR036291">
    <property type="entry name" value="NAD(P)-bd_dom_sf"/>
</dbReference>
<dbReference type="InterPro" id="IPR006176">
    <property type="entry name" value="3-OHacyl-CoA_DH_NAD-bd"/>
</dbReference>
<dbReference type="SUPFAM" id="SSF48179">
    <property type="entry name" value="6-phosphogluconate dehydrogenase C-terminal domain-like"/>
    <property type="match status" value="1"/>
</dbReference>
<name>A0ABY9SWV4_BREBE</name>
<dbReference type="PANTHER" id="PTHR48075">
    <property type="entry name" value="3-HYDROXYACYL-COA DEHYDROGENASE FAMILY PROTEIN"/>
    <property type="match status" value="1"/>
</dbReference>
<proteinExistence type="inferred from homology"/>
<dbReference type="RefSeq" id="WP_310763610.1">
    <property type="nucleotide sequence ID" value="NZ_CP134050.1"/>
</dbReference>
<evidence type="ECO:0000256" key="2">
    <source>
        <dbReference type="ARBA" id="ARBA00009463"/>
    </source>
</evidence>
<evidence type="ECO:0000313" key="7">
    <source>
        <dbReference type="Proteomes" id="UP001256827"/>
    </source>
</evidence>
<evidence type="ECO:0000259" key="4">
    <source>
        <dbReference type="Pfam" id="PF00725"/>
    </source>
</evidence>
<protein>
    <submittedName>
        <fullName evidence="6">3-hydroxyacyl-CoA dehydrogenase family protein</fullName>
    </submittedName>
</protein>
<dbReference type="Gene3D" id="3.40.50.720">
    <property type="entry name" value="NAD(P)-binding Rossmann-like Domain"/>
    <property type="match status" value="1"/>
</dbReference>
<feature type="domain" description="3-hydroxyacyl-CoA dehydrogenase C-terminal" evidence="4">
    <location>
        <begin position="184"/>
        <end position="279"/>
    </location>
</feature>
<dbReference type="Proteomes" id="UP001256827">
    <property type="component" value="Chromosome"/>
</dbReference>
<evidence type="ECO:0000256" key="3">
    <source>
        <dbReference type="ARBA" id="ARBA00023002"/>
    </source>
</evidence>
<comment type="pathway">
    <text evidence="1">Lipid metabolism; butanoate metabolism.</text>
</comment>
<dbReference type="PANTHER" id="PTHR48075:SF5">
    <property type="entry name" value="3-HYDROXYBUTYRYL-COA DEHYDROGENASE"/>
    <property type="match status" value="1"/>
</dbReference>
<dbReference type="InterPro" id="IPR008927">
    <property type="entry name" value="6-PGluconate_DH-like_C_sf"/>
</dbReference>
<keyword evidence="3" id="KW-0560">Oxidoreductase</keyword>
<comment type="similarity">
    <text evidence="2">Belongs to the 3-hydroxyacyl-CoA dehydrogenase family.</text>
</comment>
<dbReference type="EMBL" id="CP134050">
    <property type="protein sequence ID" value="WNC12307.1"/>
    <property type="molecule type" value="Genomic_DNA"/>
</dbReference>
<evidence type="ECO:0000256" key="1">
    <source>
        <dbReference type="ARBA" id="ARBA00005086"/>
    </source>
</evidence>
<dbReference type="Gene3D" id="1.10.1040.10">
    <property type="entry name" value="N-(1-d-carboxylethyl)-l-norvaline Dehydrogenase, domain 2"/>
    <property type="match status" value="1"/>
</dbReference>
<sequence length="280" mass="31141">MKVTVIGSGIMGSGIAQVCAMEKLSVSIFDINEEQIEKALVTMKTSLGRFEKKGRLSESIETIMDRINISVSLKEAVQGSSLVIEAAVEDLKVKQNIFRELDGLTSDDVVLGTNTSQVSITSIASVVKNPGRVIGIHFFNPAPMMNLIEIIRGLETTDETLQKVQEFSKMVNKETVVCKKDRNGFLTSRLILAFRAEAIRMLEEGVGTVEDIDKACRLGFNHPMGPFELNDFNGLDLGYKAFKSMEEVYGERFKVPQLLENMVNANRLGRKTGKGWYDYE</sequence>
<keyword evidence="7" id="KW-1185">Reference proteome</keyword>
<reference evidence="6 7" key="1">
    <citation type="submission" date="2023-09" db="EMBL/GenBank/DDBJ databases">
        <title>Complete Genome and Methylome dissection of Bacillus brevis NEB573 original source of BbsI restriction endonuclease.</title>
        <authorList>
            <person name="Fomenkov A."/>
            <person name="Roberts R.D."/>
        </authorList>
    </citation>
    <scope>NUCLEOTIDE SEQUENCE [LARGE SCALE GENOMIC DNA]</scope>
    <source>
        <strain evidence="6 7">NEB573</strain>
    </source>
</reference>